<comment type="caution">
    <text evidence="2">The sequence shown here is derived from an EMBL/GenBank/DDBJ whole genome shotgun (WGS) entry which is preliminary data.</text>
</comment>
<keyword evidence="1" id="KW-0175">Coiled coil</keyword>
<evidence type="ECO:0008006" key="4">
    <source>
        <dbReference type="Google" id="ProtNLM"/>
    </source>
</evidence>
<evidence type="ECO:0000256" key="1">
    <source>
        <dbReference type="SAM" id="Coils"/>
    </source>
</evidence>
<dbReference type="SMART" id="SM00367">
    <property type="entry name" value="LRR_CC"/>
    <property type="match status" value="3"/>
</dbReference>
<dbReference type="EMBL" id="JARJLG010000003">
    <property type="protein sequence ID" value="KAJ7782565.1"/>
    <property type="molecule type" value="Genomic_DNA"/>
</dbReference>
<dbReference type="InterPro" id="IPR006553">
    <property type="entry name" value="Leu-rich_rpt_Cys-con_subtyp"/>
</dbReference>
<reference evidence="2" key="1">
    <citation type="submission" date="2023-03" db="EMBL/GenBank/DDBJ databases">
        <title>Massive genome expansion in bonnet fungi (Mycena s.s.) driven by repeated elements and novel gene families across ecological guilds.</title>
        <authorList>
            <consortium name="Lawrence Berkeley National Laboratory"/>
            <person name="Harder C.B."/>
            <person name="Miyauchi S."/>
            <person name="Viragh M."/>
            <person name="Kuo A."/>
            <person name="Thoen E."/>
            <person name="Andreopoulos B."/>
            <person name="Lu D."/>
            <person name="Skrede I."/>
            <person name="Drula E."/>
            <person name="Henrissat B."/>
            <person name="Morin E."/>
            <person name="Kohler A."/>
            <person name="Barry K."/>
            <person name="LaButti K."/>
            <person name="Morin E."/>
            <person name="Salamov A."/>
            <person name="Lipzen A."/>
            <person name="Mereny Z."/>
            <person name="Hegedus B."/>
            <person name="Baldrian P."/>
            <person name="Stursova M."/>
            <person name="Weitz H."/>
            <person name="Taylor A."/>
            <person name="Grigoriev I.V."/>
            <person name="Nagy L.G."/>
            <person name="Martin F."/>
            <person name="Kauserud H."/>
        </authorList>
    </citation>
    <scope>NUCLEOTIDE SEQUENCE</scope>
    <source>
        <strain evidence="2">CBHHK188m</strain>
    </source>
</reference>
<dbReference type="Proteomes" id="UP001215280">
    <property type="component" value="Unassembled WGS sequence"/>
</dbReference>
<feature type="non-terminal residue" evidence="2">
    <location>
        <position position="1"/>
    </location>
</feature>
<dbReference type="Gene3D" id="3.80.10.10">
    <property type="entry name" value="Ribonuclease Inhibitor"/>
    <property type="match status" value="1"/>
</dbReference>
<evidence type="ECO:0000313" key="2">
    <source>
        <dbReference type="EMBL" id="KAJ7782565.1"/>
    </source>
</evidence>
<accession>A0AAD7KG64</accession>
<gene>
    <name evidence="2" type="ORF">DFH07DRAFT_791142</name>
</gene>
<dbReference type="InterPro" id="IPR032675">
    <property type="entry name" value="LRR_dom_sf"/>
</dbReference>
<name>A0AAD7KG64_9AGAR</name>
<sequence length="544" mass="60522">MFSPFTLQLGTNYCPTDEEVVEIKALLIEPTLKVKRLDNEIAELQRAIDKLAEERDGLVAYTEAHKALITPIRRLPLDIIQEIFVACLPTRRNCVMSAREAPVLLGRICSSWRALSLSIPRLWARLHVVVPTRDFNTLSTFDAKYAQRLETTKTWLSRAGTCPLSLSLKAGHDYVGGPSPPLHISGLFIQALISLSSRWHDINFSIPASATEFLSHLNENDVPILQDVTINEYPEAGHPLAGPTQWAFLGFFCGPRISKLSVSGTALGMVSELPIRWGQLTTLALGLAYGPDHQMTFTSRRAQQILSRCPELRICRLTVWDFSDEEDLEGAIIECPLLNTLELSCVGIPAITLRQMFNHLSLPELRHFKLRGDSDPDSPHLLSFSSFLAVSTRLESVDIWTNTFSGASLVELLRGLPPTIVRLNITHIWAGPITLDEDILVILTASDNLPPCCPALRELILSQCRDLSDAALMRFITCRMTSESCSPLERVEAEFMRESELDLPARLRPFMEAGLILTLKYAPPAGVLYSPWLGLDDASEHGLP</sequence>
<organism evidence="2 3">
    <name type="scientific">Mycena maculata</name>
    <dbReference type="NCBI Taxonomy" id="230809"/>
    <lineage>
        <taxon>Eukaryota</taxon>
        <taxon>Fungi</taxon>
        <taxon>Dikarya</taxon>
        <taxon>Basidiomycota</taxon>
        <taxon>Agaricomycotina</taxon>
        <taxon>Agaricomycetes</taxon>
        <taxon>Agaricomycetidae</taxon>
        <taxon>Agaricales</taxon>
        <taxon>Marasmiineae</taxon>
        <taxon>Mycenaceae</taxon>
        <taxon>Mycena</taxon>
    </lineage>
</organism>
<dbReference type="SUPFAM" id="SSF52047">
    <property type="entry name" value="RNI-like"/>
    <property type="match status" value="1"/>
</dbReference>
<dbReference type="AlphaFoldDB" id="A0AAD7KG64"/>
<protein>
    <recommendedName>
        <fullName evidence="4">F-box domain-containing protein</fullName>
    </recommendedName>
</protein>
<feature type="coiled-coil region" evidence="1">
    <location>
        <begin position="34"/>
        <end position="61"/>
    </location>
</feature>
<proteinExistence type="predicted"/>
<evidence type="ECO:0000313" key="3">
    <source>
        <dbReference type="Proteomes" id="UP001215280"/>
    </source>
</evidence>
<keyword evidence="3" id="KW-1185">Reference proteome</keyword>